<dbReference type="GO" id="GO:0005525">
    <property type="term" value="F:GTP binding"/>
    <property type="evidence" value="ECO:0007669"/>
    <property type="project" value="UniProtKB-KW"/>
</dbReference>
<reference evidence="5" key="2">
    <citation type="submission" date="2023-01" db="EMBL/GenBank/DDBJ databases">
        <authorList>
            <person name="Sun Q."/>
            <person name="Evtushenko L."/>
        </authorList>
    </citation>
    <scope>NUCLEOTIDE SEQUENCE</scope>
    <source>
        <strain evidence="5">VKM B-2484</strain>
    </source>
</reference>
<dbReference type="InterPro" id="IPR002835">
    <property type="entry name" value="CofC"/>
</dbReference>
<dbReference type="SUPFAM" id="SSF53448">
    <property type="entry name" value="Nucleotide-diphospho-sugar transferases"/>
    <property type="match status" value="1"/>
</dbReference>
<comment type="caution">
    <text evidence="5">The sequence shown here is derived from an EMBL/GenBank/DDBJ whole genome shotgun (WGS) entry which is preliminary data.</text>
</comment>
<evidence type="ECO:0000313" key="5">
    <source>
        <dbReference type="EMBL" id="GLK73915.1"/>
    </source>
</evidence>
<dbReference type="PANTHER" id="PTHR40392">
    <property type="entry name" value="2-PHOSPHO-L-LACTATE GUANYLYLTRANSFERASE"/>
    <property type="match status" value="1"/>
</dbReference>
<dbReference type="AlphaFoldDB" id="A0A9W6N193"/>
<keyword evidence="6" id="KW-1185">Reference proteome</keyword>
<dbReference type="InterPro" id="IPR029044">
    <property type="entry name" value="Nucleotide-diphossugar_trans"/>
</dbReference>
<keyword evidence="4" id="KW-0342">GTP-binding</keyword>
<name>A0A9W6N193_9HYPH</name>
<gene>
    <name evidence="5" type="primary">cofC</name>
    <name evidence="5" type="ORF">GCM10017643_40330</name>
</gene>
<evidence type="ECO:0000256" key="3">
    <source>
        <dbReference type="ARBA" id="ARBA00022741"/>
    </source>
</evidence>
<keyword evidence="3" id="KW-0547">Nucleotide-binding</keyword>
<sequence length="208" mass="21524">MKEFAFAKQRLAGEFTPSFRHRLAQAMLCDVLAALRGARQLAGFAVITADPEAGRLAQDFGGRWLVETPVRGLNAAVSAAAAVLGAEGRGGMLVLPGDIPAVTSAEVDALIAGHGAGRAVSLVAAHDGQGTNAVLVSPPGMMTFAFGPMSFSRHRAGAQALGFVPRCPDPARFPGLALDVDTAEQVRRLAGLLPCSRTRRLLAAEGCP</sequence>
<evidence type="ECO:0000256" key="2">
    <source>
        <dbReference type="ARBA" id="ARBA00022695"/>
    </source>
</evidence>
<evidence type="ECO:0000313" key="6">
    <source>
        <dbReference type="Proteomes" id="UP001143370"/>
    </source>
</evidence>
<reference evidence="5" key="1">
    <citation type="journal article" date="2014" name="Int. J. Syst. Evol. Microbiol.">
        <title>Complete genome sequence of Corynebacterium casei LMG S-19264T (=DSM 44701T), isolated from a smear-ripened cheese.</title>
        <authorList>
            <consortium name="US DOE Joint Genome Institute (JGI-PGF)"/>
            <person name="Walter F."/>
            <person name="Albersmeier A."/>
            <person name="Kalinowski J."/>
            <person name="Ruckert C."/>
        </authorList>
    </citation>
    <scope>NUCLEOTIDE SEQUENCE</scope>
    <source>
        <strain evidence="5">VKM B-2484</strain>
    </source>
</reference>
<protein>
    <submittedName>
        <fullName evidence="5">2-phospho-L-lactate guanylyltransferase</fullName>
    </submittedName>
</protein>
<keyword evidence="1" id="KW-0808">Transferase</keyword>
<dbReference type="GO" id="GO:0043814">
    <property type="term" value="F:phospholactate guanylyltransferase activity"/>
    <property type="evidence" value="ECO:0007669"/>
    <property type="project" value="InterPro"/>
</dbReference>
<accession>A0A9W6N193</accession>
<proteinExistence type="predicted"/>
<dbReference type="Proteomes" id="UP001143370">
    <property type="component" value="Unassembled WGS sequence"/>
</dbReference>
<keyword evidence="2 5" id="KW-0548">Nucleotidyltransferase</keyword>
<evidence type="ECO:0000256" key="4">
    <source>
        <dbReference type="ARBA" id="ARBA00023134"/>
    </source>
</evidence>
<organism evidence="5 6">
    <name type="scientific">Ancylobacter dichloromethanicus</name>
    <dbReference type="NCBI Taxonomy" id="518825"/>
    <lineage>
        <taxon>Bacteria</taxon>
        <taxon>Pseudomonadati</taxon>
        <taxon>Pseudomonadota</taxon>
        <taxon>Alphaproteobacteria</taxon>
        <taxon>Hyphomicrobiales</taxon>
        <taxon>Xanthobacteraceae</taxon>
        <taxon>Ancylobacter</taxon>
    </lineage>
</organism>
<dbReference type="Pfam" id="PF01983">
    <property type="entry name" value="CofC"/>
    <property type="match status" value="1"/>
</dbReference>
<dbReference type="EMBL" id="BSFJ01000035">
    <property type="protein sequence ID" value="GLK73915.1"/>
    <property type="molecule type" value="Genomic_DNA"/>
</dbReference>
<dbReference type="PANTHER" id="PTHR40392:SF1">
    <property type="entry name" value="2-PHOSPHO-L-LACTATE GUANYLYLTRANSFERASE"/>
    <property type="match status" value="1"/>
</dbReference>
<dbReference type="Gene3D" id="3.90.550.10">
    <property type="entry name" value="Spore Coat Polysaccharide Biosynthesis Protein SpsA, Chain A"/>
    <property type="match status" value="1"/>
</dbReference>
<evidence type="ECO:0000256" key="1">
    <source>
        <dbReference type="ARBA" id="ARBA00022679"/>
    </source>
</evidence>
<dbReference type="NCBIfam" id="TIGR03552">
    <property type="entry name" value="F420_cofC"/>
    <property type="match status" value="1"/>
</dbReference>